<sequence>MVLKSIDLFSKTPASVDIILLKLLDAKVMSHVNQMS</sequence>
<accession>A0A0A9AA08</accession>
<proteinExistence type="predicted"/>
<dbReference type="AlphaFoldDB" id="A0A0A9AA08"/>
<organism evidence="1">
    <name type="scientific">Arundo donax</name>
    <name type="common">Giant reed</name>
    <name type="synonym">Donax arundinaceus</name>
    <dbReference type="NCBI Taxonomy" id="35708"/>
    <lineage>
        <taxon>Eukaryota</taxon>
        <taxon>Viridiplantae</taxon>
        <taxon>Streptophyta</taxon>
        <taxon>Embryophyta</taxon>
        <taxon>Tracheophyta</taxon>
        <taxon>Spermatophyta</taxon>
        <taxon>Magnoliopsida</taxon>
        <taxon>Liliopsida</taxon>
        <taxon>Poales</taxon>
        <taxon>Poaceae</taxon>
        <taxon>PACMAD clade</taxon>
        <taxon>Arundinoideae</taxon>
        <taxon>Arundineae</taxon>
        <taxon>Arundo</taxon>
    </lineage>
</organism>
<dbReference type="EMBL" id="GBRH01254008">
    <property type="protein sequence ID" value="JAD43887.1"/>
    <property type="molecule type" value="Transcribed_RNA"/>
</dbReference>
<evidence type="ECO:0000313" key="1">
    <source>
        <dbReference type="EMBL" id="JAD43887.1"/>
    </source>
</evidence>
<name>A0A0A9AA08_ARUDO</name>
<reference evidence="1" key="1">
    <citation type="submission" date="2014-09" db="EMBL/GenBank/DDBJ databases">
        <authorList>
            <person name="Magalhaes I.L.F."/>
            <person name="Oliveira U."/>
            <person name="Santos F.R."/>
            <person name="Vidigal T.H.D.A."/>
            <person name="Brescovit A.D."/>
            <person name="Santos A.J."/>
        </authorList>
    </citation>
    <scope>NUCLEOTIDE SEQUENCE</scope>
    <source>
        <tissue evidence="1">Shoot tissue taken approximately 20 cm above the soil surface</tissue>
    </source>
</reference>
<protein>
    <submittedName>
        <fullName evidence="1">Uncharacterized protein</fullName>
    </submittedName>
</protein>
<reference evidence="1" key="2">
    <citation type="journal article" date="2015" name="Data Brief">
        <title>Shoot transcriptome of the giant reed, Arundo donax.</title>
        <authorList>
            <person name="Barrero R.A."/>
            <person name="Guerrero F.D."/>
            <person name="Moolhuijzen P."/>
            <person name="Goolsby J.A."/>
            <person name="Tidwell J."/>
            <person name="Bellgard S.E."/>
            <person name="Bellgard M.I."/>
        </authorList>
    </citation>
    <scope>NUCLEOTIDE SEQUENCE</scope>
    <source>
        <tissue evidence="1">Shoot tissue taken approximately 20 cm above the soil surface</tissue>
    </source>
</reference>